<gene>
    <name evidence="1" type="ORF">D3227_22875</name>
</gene>
<dbReference type="Proteomes" id="UP000272706">
    <property type="component" value="Unassembled WGS sequence"/>
</dbReference>
<protein>
    <submittedName>
        <fullName evidence="1">Uncharacterized protein</fullName>
    </submittedName>
</protein>
<accession>A0A3A5KGI9</accession>
<dbReference type="AlphaFoldDB" id="A0A3A5KGI9"/>
<keyword evidence="2" id="KW-1185">Reference proteome</keyword>
<proteinExistence type="predicted"/>
<evidence type="ECO:0000313" key="2">
    <source>
        <dbReference type="Proteomes" id="UP000272706"/>
    </source>
</evidence>
<evidence type="ECO:0000313" key="1">
    <source>
        <dbReference type="EMBL" id="RJT34886.1"/>
    </source>
</evidence>
<organism evidence="1 2">
    <name type="scientific">Mesorhizobium waimense</name>
    <dbReference type="NCBI Taxonomy" id="1300307"/>
    <lineage>
        <taxon>Bacteria</taxon>
        <taxon>Pseudomonadati</taxon>
        <taxon>Pseudomonadota</taxon>
        <taxon>Alphaproteobacteria</taxon>
        <taxon>Hyphomicrobiales</taxon>
        <taxon>Phyllobacteriaceae</taxon>
        <taxon>Mesorhizobium</taxon>
    </lineage>
</organism>
<reference evidence="1 2" key="1">
    <citation type="submission" date="2018-09" db="EMBL/GenBank/DDBJ databases">
        <title>Mesorhizobium carmichaelinearum sp. nov. isolated from Carmichaelinea spp. root nodules in New Zealand.</title>
        <authorList>
            <person name="De Meyer S.E."/>
        </authorList>
    </citation>
    <scope>NUCLEOTIDE SEQUENCE [LARGE SCALE GENOMIC DNA]</scope>
    <source>
        <strain evidence="1 2">ICMP19557</strain>
    </source>
</reference>
<name>A0A3A5KGI9_9HYPH</name>
<sequence length="157" mass="16606">MANGRSGPNTDEAAGQMAQLRPKFSDSMFSVNSLDSNKLKIDLFGRVGKVFKVDRADYGSFNSYAPAVKQAIAAIKSQAGGAQTIAMIEKSLGLDKLGVSLETVVDAMGDPGGDADDKLDAALRKQTGEAAEVKPSATQPEIHFDELGIYAFHNDPV</sequence>
<comment type="caution">
    <text evidence="1">The sequence shown here is derived from an EMBL/GenBank/DDBJ whole genome shotgun (WGS) entry which is preliminary data.</text>
</comment>
<dbReference type="EMBL" id="QZWZ01000019">
    <property type="protein sequence ID" value="RJT34886.1"/>
    <property type="molecule type" value="Genomic_DNA"/>
</dbReference>